<protein>
    <recommendedName>
        <fullName evidence="2">HNH nuclease domain-containing protein</fullName>
    </recommendedName>
</protein>
<dbReference type="AlphaFoldDB" id="A0A165ISK4"/>
<evidence type="ECO:0000259" key="2">
    <source>
        <dbReference type="Pfam" id="PF13391"/>
    </source>
</evidence>
<dbReference type="InterPro" id="IPR003615">
    <property type="entry name" value="HNH_nuc"/>
</dbReference>
<gene>
    <name evidence="3" type="ORF">CALCODRAFT_506556</name>
</gene>
<evidence type="ECO:0000313" key="4">
    <source>
        <dbReference type="Proteomes" id="UP000076842"/>
    </source>
</evidence>
<feature type="region of interest" description="Disordered" evidence="1">
    <location>
        <begin position="230"/>
        <end position="315"/>
    </location>
</feature>
<accession>A0A165ISK4</accession>
<organism evidence="3 4">
    <name type="scientific">Calocera cornea HHB12733</name>
    <dbReference type="NCBI Taxonomy" id="1353952"/>
    <lineage>
        <taxon>Eukaryota</taxon>
        <taxon>Fungi</taxon>
        <taxon>Dikarya</taxon>
        <taxon>Basidiomycota</taxon>
        <taxon>Agaricomycotina</taxon>
        <taxon>Dacrymycetes</taxon>
        <taxon>Dacrymycetales</taxon>
        <taxon>Dacrymycetaceae</taxon>
        <taxon>Calocera</taxon>
    </lineage>
</organism>
<name>A0A165ISK4_9BASI</name>
<dbReference type="InParanoid" id="A0A165ISK4"/>
<reference evidence="3 4" key="1">
    <citation type="journal article" date="2016" name="Mol. Biol. Evol.">
        <title>Comparative Genomics of Early-Diverging Mushroom-Forming Fungi Provides Insights into the Origins of Lignocellulose Decay Capabilities.</title>
        <authorList>
            <person name="Nagy L.G."/>
            <person name="Riley R."/>
            <person name="Tritt A."/>
            <person name="Adam C."/>
            <person name="Daum C."/>
            <person name="Floudas D."/>
            <person name="Sun H."/>
            <person name="Yadav J.S."/>
            <person name="Pangilinan J."/>
            <person name="Larsson K.H."/>
            <person name="Matsuura K."/>
            <person name="Barry K."/>
            <person name="Labutti K."/>
            <person name="Kuo R."/>
            <person name="Ohm R.A."/>
            <person name="Bhattacharya S.S."/>
            <person name="Shirouzu T."/>
            <person name="Yoshinaga Y."/>
            <person name="Martin F.M."/>
            <person name="Grigoriev I.V."/>
            <person name="Hibbett D.S."/>
        </authorList>
    </citation>
    <scope>NUCLEOTIDE SEQUENCE [LARGE SCALE GENOMIC DNA]</scope>
    <source>
        <strain evidence="3 4">HHB12733</strain>
    </source>
</reference>
<dbReference type="Proteomes" id="UP000076842">
    <property type="component" value="Unassembled WGS sequence"/>
</dbReference>
<dbReference type="EMBL" id="KV423927">
    <property type="protein sequence ID" value="KZT60924.1"/>
    <property type="molecule type" value="Genomic_DNA"/>
</dbReference>
<proteinExistence type="predicted"/>
<dbReference type="STRING" id="1353952.A0A165ISK4"/>
<evidence type="ECO:0000313" key="3">
    <source>
        <dbReference type="EMBL" id="KZT60924.1"/>
    </source>
</evidence>
<feature type="region of interest" description="Disordered" evidence="1">
    <location>
        <begin position="1"/>
        <end position="25"/>
    </location>
</feature>
<feature type="compositionally biased region" description="Acidic residues" evidence="1">
    <location>
        <begin position="362"/>
        <end position="379"/>
    </location>
</feature>
<evidence type="ECO:0000256" key="1">
    <source>
        <dbReference type="SAM" id="MobiDB-lite"/>
    </source>
</evidence>
<dbReference type="Pfam" id="PF13391">
    <property type="entry name" value="HNH_2"/>
    <property type="match status" value="1"/>
</dbReference>
<feature type="region of interest" description="Disordered" evidence="1">
    <location>
        <begin position="404"/>
        <end position="450"/>
    </location>
</feature>
<sequence length="450" mass="50173">MSSSDDIAYSSPASPPEFEERNTPEKDAVDLAYPSLVMEFITPKSVRSRLASSCPPKTKHVLRTLLGRKCTLSGLVGDSVQICHLIAKSTKISALNEMRQHGANVEVHSLRNLVQMQATLHLLFDKAQFAIVPTMDTIRKVEDLLNREPTPTYNEIFSNADSKDFTKWFEYELVTFKGFKTPITIETMRRIPRNRAWHQYRSNENHLTQAQKRRMQAIVDLHKLWIDRMEPTPPGYVDPADKADEGEPSNDGNPPDPSGNGGAAGAEPNNRKRKGGPGGGRRNDEPPESPTPRRPGLRSGSKKAGQPPKKRKVNDVVERWIQQQREGTVSRVSPNYGPNTKAMLFLNMIDEDQTFALMEDANSDDEDGSVSFYGEDEEAPIYTDNDTPSLSKSVEAYTHTELNVDVGDHRAAPQTKKEYTLYSEEEQRGNTGAGPVEDECEASGWSQATA</sequence>
<keyword evidence="4" id="KW-1185">Reference proteome</keyword>
<feature type="domain" description="HNH nuclease" evidence="2">
    <location>
        <begin position="70"/>
        <end position="132"/>
    </location>
</feature>
<feature type="region of interest" description="Disordered" evidence="1">
    <location>
        <begin position="362"/>
        <end position="390"/>
    </location>
</feature>
<feature type="compositionally biased region" description="Basic and acidic residues" evidence="1">
    <location>
        <begin position="406"/>
        <end position="419"/>
    </location>
</feature>